<evidence type="ECO:0000256" key="4">
    <source>
        <dbReference type="PROSITE-ProRule" id="PRU00339"/>
    </source>
</evidence>
<dbReference type="Gene3D" id="1.25.40.10">
    <property type="entry name" value="Tetratricopeptide repeat domain"/>
    <property type="match status" value="1"/>
</dbReference>
<evidence type="ECO:0000256" key="3">
    <source>
        <dbReference type="ARBA" id="ARBA00023098"/>
    </source>
</evidence>
<dbReference type="InterPro" id="IPR011990">
    <property type="entry name" value="TPR-like_helical_dom_sf"/>
</dbReference>
<evidence type="ECO:0000256" key="1">
    <source>
        <dbReference type="ARBA" id="ARBA00022801"/>
    </source>
</evidence>
<keyword evidence="1 5" id="KW-0378">Hydrolase</keyword>
<gene>
    <name evidence="5" type="ORF">QNI19_27345</name>
</gene>
<feature type="repeat" description="TPR" evidence="4">
    <location>
        <begin position="376"/>
        <end position="409"/>
    </location>
</feature>
<dbReference type="Gene3D" id="3.40.50.1820">
    <property type="entry name" value="alpha/beta hydrolase"/>
    <property type="match status" value="1"/>
</dbReference>
<keyword evidence="2" id="KW-0442">Lipid degradation</keyword>
<keyword evidence="6" id="KW-1185">Reference proteome</keyword>
<accession>A0ABT7CSG5</accession>
<dbReference type="EMBL" id="JASJOT010000024">
    <property type="protein sequence ID" value="MDJ1496679.1"/>
    <property type="molecule type" value="Genomic_DNA"/>
</dbReference>
<dbReference type="InterPro" id="IPR019734">
    <property type="entry name" value="TPR_rpt"/>
</dbReference>
<dbReference type="PANTHER" id="PTHR10272:SF0">
    <property type="entry name" value="PLATELET-ACTIVATING FACTOR ACETYLHYDROLASE"/>
    <property type="match status" value="1"/>
</dbReference>
<reference evidence="5 6" key="1">
    <citation type="submission" date="2023-05" db="EMBL/GenBank/DDBJ databases">
        <authorList>
            <person name="Zhang X."/>
        </authorList>
    </citation>
    <scope>NUCLEOTIDE SEQUENCE [LARGE SCALE GENOMIC DNA]</scope>
    <source>
        <strain evidence="5 6">DM2B3-1</strain>
    </source>
</reference>
<dbReference type="PROSITE" id="PS50005">
    <property type="entry name" value="TPR"/>
    <property type="match status" value="1"/>
</dbReference>
<dbReference type="GO" id="GO:0016787">
    <property type="term" value="F:hydrolase activity"/>
    <property type="evidence" value="ECO:0007669"/>
    <property type="project" value="UniProtKB-KW"/>
</dbReference>
<dbReference type="SUPFAM" id="SSF48452">
    <property type="entry name" value="TPR-like"/>
    <property type="match status" value="1"/>
</dbReference>
<dbReference type="InterPro" id="IPR010520">
    <property type="entry name" value="FrsA-like"/>
</dbReference>
<organism evidence="5 6">
    <name type="scientific">Xanthocytophaga flava</name>
    <dbReference type="NCBI Taxonomy" id="3048013"/>
    <lineage>
        <taxon>Bacteria</taxon>
        <taxon>Pseudomonadati</taxon>
        <taxon>Bacteroidota</taxon>
        <taxon>Cytophagia</taxon>
        <taxon>Cytophagales</taxon>
        <taxon>Rhodocytophagaceae</taxon>
        <taxon>Xanthocytophaga</taxon>
    </lineage>
</organism>
<protein>
    <submittedName>
        <fullName evidence="5">Alpha/beta hydrolase</fullName>
    </submittedName>
</protein>
<dbReference type="SUPFAM" id="SSF53474">
    <property type="entry name" value="alpha/beta-Hydrolases"/>
    <property type="match status" value="1"/>
</dbReference>
<proteinExistence type="predicted"/>
<dbReference type="PANTHER" id="PTHR10272">
    <property type="entry name" value="PLATELET-ACTIVATING FACTOR ACETYLHYDROLASE"/>
    <property type="match status" value="1"/>
</dbReference>
<dbReference type="RefSeq" id="WP_314001690.1">
    <property type="nucleotide sequence ID" value="NZ_JASJOT010000024.1"/>
</dbReference>
<dbReference type="InterPro" id="IPR029058">
    <property type="entry name" value="AB_hydrolase_fold"/>
</dbReference>
<sequence length="422" mass="48485">MRILKQEEEWEDLPDDKILSWFSYTATETNQRHMEIITRAYAQAPYPKSKFPVVIYAPSYQASSVENFTLCEYLASQGYVVISSPSQGTQNRFLEGATTRDIETQAKDIAFLLGHLYTLSFVDTDRIAVGGFSFGGISNVLAHIQDPRIKAIVCLDGSIRYQFGKLPPYAYAEIPKISVPFLFMAQKDIPLAVMQEDGIDTTLNTQFAFWDSLHYSQAYFLKFHDLTHAYFSSMGILFQERDSRQDKSDQAIVASYRWVNEYTLHFLNAFLKEDTFSRQFLSNGPVTNQIPSPLISIRRKEPLKRDFSFEQFHTMAKKQGYHNLEELFHELKRQHPKLVLHEWKLNNLGLQLLFKGKKLEGIQVLSLATLLYPQSSNAFDSLAEGYLLEGNKELAISNFKLSLNLNPQNQNALDQLTRLQKN</sequence>
<evidence type="ECO:0000256" key="2">
    <source>
        <dbReference type="ARBA" id="ARBA00022963"/>
    </source>
</evidence>
<keyword evidence="4" id="KW-0802">TPR repeat</keyword>
<evidence type="ECO:0000313" key="6">
    <source>
        <dbReference type="Proteomes" id="UP001228581"/>
    </source>
</evidence>
<dbReference type="Proteomes" id="UP001228581">
    <property type="component" value="Unassembled WGS sequence"/>
</dbReference>
<dbReference type="Pfam" id="PF06500">
    <property type="entry name" value="FrsA-like"/>
    <property type="match status" value="1"/>
</dbReference>
<evidence type="ECO:0000313" key="5">
    <source>
        <dbReference type="EMBL" id="MDJ1496679.1"/>
    </source>
</evidence>
<keyword evidence="3" id="KW-0443">Lipid metabolism</keyword>
<name>A0ABT7CSG5_9BACT</name>
<comment type="caution">
    <text evidence="5">The sequence shown here is derived from an EMBL/GenBank/DDBJ whole genome shotgun (WGS) entry which is preliminary data.</text>
</comment>